<feature type="non-terminal residue" evidence="1">
    <location>
        <position position="1"/>
    </location>
</feature>
<evidence type="ECO:0000313" key="1">
    <source>
        <dbReference type="EMBL" id="KAK8372381.1"/>
    </source>
</evidence>
<dbReference type="AlphaFoldDB" id="A0AAW0SC01"/>
<gene>
    <name evidence="1" type="ORF">O3P69_014581</name>
</gene>
<comment type="caution">
    <text evidence="1">The sequence shown here is derived from an EMBL/GenBank/DDBJ whole genome shotgun (WGS) entry which is preliminary data.</text>
</comment>
<proteinExistence type="predicted"/>
<accession>A0AAW0SC01</accession>
<dbReference type="EMBL" id="JARAKH010002204">
    <property type="protein sequence ID" value="KAK8372381.1"/>
    <property type="molecule type" value="Genomic_DNA"/>
</dbReference>
<feature type="non-terminal residue" evidence="1">
    <location>
        <position position="83"/>
    </location>
</feature>
<organism evidence="1 2">
    <name type="scientific">Scylla paramamosain</name>
    <name type="common">Mud crab</name>
    <dbReference type="NCBI Taxonomy" id="85552"/>
    <lineage>
        <taxon>Eukaryota</taxon>
        <taxon>Metazoa</taxon>
        <taxon>Ecdysozoa</taxon>
        <taxon>Arthropoda</taxon>
        <taxon>Crustacea</taxon>
        <taxon>Multicrustacea</taxon>
        <taxon>Malacostraca</taxon>
        <taxon>Eumalacostraca</taxon>
        <taxon>Eucarida</taxon>
        <taxon>Decapoda</taxon>
        <taxon>Pleocyemata</taxon>
        <taxon>Brachyura</taxon>
        <taxon>Eubrachyura</taxon>
        <taxon>Portunoidea</taxon>
        <taxon>Portunidae</taxon>
        <taxon>Portuninae</taxon>
        <taxon>Scylla</taxon>
    </lineage>
</organism>
<keyword evidence="2" id="KW-1185">Reference proteome</keyword>
<name>A0AAW0SC01_SCYPA</name>
<sequence>SLLQRQLASLLQPLEVSRNPTVTGLEPLLSVRSAVIRRALSCLSGNCLSSAWCVKLLRISRLTSASSPLLSWLSRKLPRLTSW</sequence>
<reference evidence="1 2" key="1">
    <citation type="submission" date="2023-03" db="EMBL/GenBank/DDBJ databases">
        <title>High-quality genome of Scylla paramamosain provides insights in environmental adaptation.</title>
        <authorList>
            <person name="Zhang L."/>
        </authorList>
    </citation>
    <scope>NUCLEOTIDE SEQUENCE [LARGE SCALE GENOMIC DNA]</scope>
    <source>
        <strain evidence="1">LZ_2023a</strain>
        <tissue evidence="1">Muscle</tissue>
    </source>
</reference>
<dbReference type="Proteomes" id="UP001487740">
    <property type="component" value="Unassembled WGS sequence"/>
</dbReference>
<protein>
    <submittedName>
        <fullName evidence="1">Uncharacterized protein</fullName>
    </submittedName>
</protein>
<evidence type="ECO:0000313" key="2">
    <source>
        <dbReference type="Proteomes" id="UP001487740"/>
    </source>
</evidence>